<comment type="similarity">
    <text evidence="2">Belongs to the insulin family.</text>
</comment>
<reference evidence="9 10" key="1">
    <citation type="journal article" date="2018" name="Nat. Ecol. Evol.">
        <title>Shark genomes provide insights into elasmobranch evolution and the origin of vertebrates.</title>
        <authorList>
            <person name="Hara Y"/>
            <person name="Yamaguchi K"/>
            <person name="Onimaru K"/>
            <person name="Kadota M"/>
            <person name="Koyanagi M"/>
            <person name="Keeley SD"/>
            <person name="Tatsumi K"/>
            <person name="Tanaka K"/>
            <person name="Motone F"/>
            <person name="Kageyama Y"/>
            <person name="Nozu R"/>
            <person name="Adachi N"/>
            <person name="Nishimura O"/>
            <person name="Nakagawa R"/>
            <person name="Tanegashima C"/>
            <person name="Kiyatake I"/>
            <person name="Matsumoto R"/>
            <person name="Murakumo K"/>
            <person name="Nishida K"/>
            <person name="Terakita A"/>
            <person name="Kuratani S"/>
            <person name="Sato K"/>
            <person name="Hyodo S Kuraku.S."/>
        </authorList>
    </citation>
    <scope>NUCLEOTIDE SEQUENCE [LARGE SCALE GENOMIC DNA]</scope>
</reference>
<dbReference type="SMART" id="SM00078">
    <property type="entry name" value="IlGF"/>
    <property type="match status" value="1"/>
</dbReference>
<keyword evidence="6" id="KW-1015">Disulfide bond</keyword>
<evidence type="ECO:0000256" key="1">
    <source>
        <dbReference type="ARBA" id="ARBA00004613"/>
    </source>
</evidence>
<keyword evidence="5" id="KW-0372">Hormone</keyword>
<dbReference type="GO" id="GO:0005576">
    <property type="term" value="C:extracellular region"/>
    <property type="evidence" value="ECO:0007669"/>
    <property type="project" value="UniProtKB-SubCell"/>
</dbReference>
<organism evidence="9 10">
    <name type="scientific">Chiloscyllium punctatum</name>
    <name type="common">Brownbanded bambooshark</name>
    <name type="synonym">Hemiscyllium punctatum</name>
    <dbReference type="NCBI Taxonomy" id="137246"/>
    <lineage>
        <taxon>Eukaryota</taxon>
        <taxon>Metazoa</taxon>
        <taxon>Chordata</taxon>
        <taxon>Craniata</taxon>
        <taxon>Vertebrata</taxon>
        <taxon>Chondrichthyes</taxon>
        <taxon>Elasmobranchii</taxon>
        <taxon>Galeomorphii</taxon>
        <taxon>Galeoidea</taxon>
        <taxon>Orectolobiformes</taxon>
        <taxon>Hemiscylliidae</taxon>
        <taxon>Chiloscyllium</taxon>
    </lineage>
</organism>
<evidence type="ECO:0000259" key="8">
    <source>
        <dbReference type="SMART" id="SM00078"/>
    </source>
</evidence>
<dbReference type="GO" id="GO:0001664">
    <property type="term" value="F:G protein-coupled receptor binding"/>
    <property type="evidence" value="ECO:0007669"/>
    <property type="project" value="TreeGrafter"/>
</dbReference>
<keyword evidence="10" id="KW-1185">Reference proteome</keyword>
<dbReference type="EMBL" id="BEZZ01000091">
    <property type="protein sequence ID" value="GCC25589.1"/>
    <property type="molecule type" value="Genomic_DNA"/>
</dbReference>
<feature type="domain" description="Insulin-like" evidence="8">
    <location>
        <begin position="33"/>
        <end position="176"/>
    </location>
</feature>
<protein>
    <recommendedName>
        <fullName evidence="8">Insulin-like domain-containing protein</fullName>
    </recommendedName>
</protein>
<dbReference type="SUPFAM" id="SSF56994">
    <property type="entry name" value="Insulin-like"/>
    <property type="match status" value="1"/>
</dbReference>
<evidence type="ECO:0000313" key="9">
    <source>
        <dbReference type="EMBL" id="GCC25589.1"/>
    </source>
</evidence>
<feature type="chain" id="PRO_5019190369" description="Insulin-like domain-containing protein" evidence="7">
    <location>
        <begin position="24"/>
        <end position="176"/>
    </location>
</feature>
<feature type="signal peptide" evidence="7">
    <location>
        <begin position="1"/>
        <end position="23"/>
    </location>
</feature>
<sequence>MKCLVCVLIINLLLTSFPVSVLSQSLRSGESGIKLCGREFIRAVIYTCGGSRWKRLLDNQNDPFQVSADKDYSKEMDSMRNLQRIFGSDRNQETEPSYADQMFDEYNNQYDQAPGDFSEYIRQIDGGSNKDHAFASTLVQHLPWARSIRKKREASTGMSSKCCTYGCTKKDISILC</sequence>
<dbReference type="PANTHER" id="PTHR20968">
    <property type="entry name" value="ILGF DOMAIN-CONTAINING PROTEIN"/>
    <property type="match status" value="1"/>
</dbReference>
<dbReference type="OMA" id="AGICCKW"/>
<dbReference type="InterPro" id="IPR036438">
    <property type="entry name" value="Insulin-like_sf"/>
</dbReference>
<dbReference type="InterPro" id="IPR016179">
    <property type="entry name" value="Insulin-like"/>
</dbReference>
<comment type="caution">
    <text evidence="9">The sequence shown here is derived from an EMBL/GenBank/DDBJ whole genome shotgun (WGS) entry which is preliminary data.</text>
</comment>
<evidence type="ECO:0000256" key="7">
    <source>
        <dbReference type="SAM" id="SignalP"/>
    </source>
</evidence>
<evidence type="ECO:0000256" key="2">
    <source>
        <dbReference type="ARBA" id="ARBA00009034"/>
    </source>
</evidence>
<evidence type="ECO:0000256" key="3">
    <source>
        <dbReference type="ARBA" id="ARBA00011207"/>
    </source>
</evidence>
<keyword evidence="4" id="KW-0964">Secreted</keyword>
<accession>A0A401S5I7</accession>
<comment type="subunit">
    <text evidence="3">Heterodimer of a B chain and an A chain linked by two disulfide bonds.</text>
</comment>
<dbReference type="STRING" id="137246.A0A401S5I7"/>
<dbReference type="PROSITE" id="PS00262">
    <property type="entry name" value="INSULIN"/>
    <property type="match status" value="1"/>
</dbReference>
<proteinExistence type="inferred from homology"/>
<gene>
    <name evidence="9" type="ORF">chiPu_0004000</name>
</gene>
<evidence type="ECO:0000313" key="10">
    <source>
        <dbReference type="Proteomes" id="UP000287033"/>
    </source>
</evidence>
<evidence type="ECO:0000256" key="6">
    <source>
        <dbReference type="ARBA" id="ARBA00023157"/>
    </source>
</evidence>
<evidence type="ECO:0000256" key="5">
    <source>
        <dbReference type="ARBA" id="ARBA00022702"/>
    </source>
</evidence>
<name>A0A401S5I7_CHIPU</name>
<dbReference type="GO" id="GO:0005179">
    <property type="term" value="F:hormone activity"/>
    <property type="evidence" value="ECO:0007669"/>
    <property type="project" value="UniProtKB-KW"/>
</dbReference>
<keyword evidence="7" id="KW-0732">Signal</keyword>
<dbReference type="CDD" id="cd04365">
    <property type="entry name" value="IlGF_relaxin_like"/>
    <property type="match status" value="1"/>
</dbReference>
<dbReference type="Proteomes" id="UP000287033">
    <property type="component" value="Unassembled WGS sequence"/>
</dbReference>
<evidence type="ECO:0000256" key="4">
    <source>
        <dbReference type="ARBA" id="ARBA00022525"/>
    </source>
</evidence>
<dbReference type="AlphaFoldDB" id="A0A401S5I7"/>
<comment type="subcellular location">
    <subcellularLocation>
        <location evidence="1">Secreted</location>
    </subcellularLocation>
</comment>
<dbReference type="OrthoDB" id="8784777at2759"/>
<dbReference type="InterPro" id="IPR022353">
    <property type="entry name" value="Insulin_CS"/>
</dbReference>
<dbReference type="InterPro" id="IPR051777">
    <property type="entry name" value="Insulin-like_neuro_ligands"/>
</dbReference>